<dbReference type="PANTHER" id="PTHR43818">
    <property type="entry name" value="BCDNA.GH03377"/>
    <property type="match status" value="1"/>
</dbReference>
<sequence length="320" mass="34050">MAIRTAIIGLGIMGRRMAEHMTLHPEFAVDAIWDLDPAACKLAQSMAPEARLASSPEAAMADVDLVYLACPPVPRKAYAMAAAAAGKAVFLEKPLGVDVDASRELVQALTASGVPAAVNYTQAAGDALTEVTAAARTGSLGTLMGADILVTYAQWPRVWQEAADWLRFRAEGGMTREVISHFLFFAQRVLGPLELIWARPDYPADSDLCETHVAARLLSATGMPVTVMGSVGGAQPDRQEVTIKGSTQSRRISDFYRNAASDGGPFTQLHGAYDDPRAASLKVQLDDLALLIAGKPSRLATPQEALEVQILVEAILASSH</sequence>
<protein>
    <submittedName>
        <fullName evidence="3">Dehydrogenase</fullName>
    </submittedName>
</protein>
<comment type="caution">
    <text evidence="3">The sequence shown here is derived from an EMBL/GenBank/DDBJ whole genome shotgun (WGS) entry which is preliminary data.</text>
</comment>
<evidence type="ECO:0000256" key="1">
    <source>
        <dbReference type="ARBA" id="ARBA00023002"/>
    </source>
</evidence>
<proteinExistence type="predicted"/>
<dbReference type="PANTHER" id="PTHR43818:SF11">
    <property type="entry name" value="BCDNA.GH03377"/>
    <property type="match status" value="1"/>
</dbReference>
<dbReference type="InterPro" id="IPR050463">
    <property type="entry name" value="Gfo/Idh/MocA_oxidrdct_glycsds"/>
</dbReference>
<name>A0ABQ5VG44_9RHOB</name>
<dbReference type="Pfam" id="PF01408">
    <property type="entry name" value="GFO_IDH_MocA"/>
    <property type="match status" value="1"/>
</dbReference>
<organism evidence="3 4">
    <name type="scientific">Sulfitobacter pacificus</name>
    <dbReference type="NCBI Taxonomy" id="1499314"/>
    <lineage>
        <taxon>Bacteria</taxon>
        <taxon>Pseudomonadati</taxon>
        <taxon>Pseudomonadota</taxon>
        <taxon>Alphaproteobacteria</taxon>
        <taxon>Rhodobacterales</taxon>
        <taxon>Roseobacteraceae</taxon>
        <taxon>Sulfitobacter</taxon>
    </lineage>
</organism>
<evidence type="ECO:0000259" key="2">
    <source>
        <dbReference type="Pfam" id="PF01408"/>
    </source>
</evidence>
<dbReference type="Gene3D" id="3.40.50.720">
    <property type="entry name" value="NAD(P)-binding Rossmann-like Domain"/>
    <property type="match status" value="1"/>
</dbReference>
<dbReference type="RefSeq" id="WP_284370914.1">
    <property type="nucleotide sequence ID" value="NZ_BSNL01000001.1"/>
</dbReference>
<gene>
    <name evidence="3" type="ORF">GCM10007927_08630</name>
</gene>
<reference evidence="3" key="1">
    <citation type="journal article" date="2014" name="Int. J. Syst. Evol. Microbiol.">
        <title>Complete genome of a new Firmicutes species belonging to the dominant human colonic microbiota ('Ruminococcus bicirculans') reveals two chromosomes and a selective capacity to utilize plant glucans.</title>
        <authorList>
            <consortium name="NISC Comparative Sequencing Program"/>
            <person name="Wegmann U."/>
            <person name="Louis P."/>
            <person name="Goesmann A."/>
            <person name="Henrissat B."/>
            <person name="Duncan S.H."/>
            <person name="Flint H.J."/>
        </authorList>
    </citation>
    <scope>NUCLEOTIDE SEQUENCE</scope>
    <source>
        <strain evidence="3">NBRC 109915</strain>
    </source>
</reference>
<feature type="domain" description="Gfo/Idh/MocA-like oxidoreductase N-terminal" evidence="2">
    <location>
        <begin position="3"/>
        <end position="120"/>
    </location>
</feature>
<dbReference type="InterPro" id="IPR000683">
    <property type="entry name" value="Gfo/Idh/MocA-like_OxRdtase_N"/>
</dbReference>
<dbReference type="SUPFAM" id="SSF51735">
    <property type="entry name" value="NAD(P)-binding Rossmann-fold domains"/>
    <property type="match status" value="1"/>
</dbReference>
<evidence type="ECO:0000313" key="4">
    <source>
        <dbReference type="Proteomes" id="UP001161388"/>
    </source>
</evidence>
<reference evidence="3" key="2">
    <citation type="submission" date="2023-01" db="EMBL/GenBank/DDBJ databases">
        <title>Draft genome sequence of Sulfitobacter pacificus strain NBRC 109915.</title>
        <authorList>
            <person name="Sun Q."/>
            <person name="Mori K."/>
        </authorList>
    </citation>
    <scope>NUCLEOTIDE SEQUENCE</scope>
    <source>
        <strain evidence="3">NBRC 109915</strain>
    </source>
</reference>
<dbReference type="PROSITE" id="PS00895">
    <property type="entry name" value="3_HYDROXYISOBUT_DH"/>
    <property type="match status" value="1"/>
</dbReference>
<dbReference type="InterPro" id="IPR002204">
    <property type="entry name" value="3-OH-isobutyrate_DH-rel_CS"/>
</dbReference>
<keyword evidence="4" id="KW-1185">Reference proteome</keyword>
<dbReference type="InterPro" id="IPR036291">
    <property type="entry name" value="NAD(P)-bd_dom_sf"/>
</dbReference>
<accession>A0ABQ5VG44</accession>
<dbReference type="Proteomes" id="UP001161388">
    <property type="component" value="Unassembled WGS sequence"/>
</dbReference>
<dbReference type="Gene3D" id="3.30.360.10">
    <property type="entry name" value="Dihydrodipicolinate Reductase, domain 2"/>
    <property type="match status" value="1"/>
</dbReference>
<dbReference type="EMBL" id="BSNL01000001">
    <property type="protein sequence ID" value="GLQ26060.1"/>
    <property type="molecule type" value="Genomic_DNA"/>
</dbReference>
<keyword evidence="1" id="KW-0560">Oxidoreductase</keyword>
<evidence type="ECO:0000313" key="3">
    <source>
        <dbReference type="EMBL" id="GLQ26060.1"/>
    </source>
</evidence>
<dbReference type="SUPFAM" id="SSF55347">
    <property type="entry name" value="Glyceraldehyde-3-phosphate dehydrogenase-like, C-terminal domain"/>
    <property type="match status" value="1"/>
</dbReference>